<dbReference type="Pfam" id="PF02373">
    <property type="entry name" value="JmjC"/>
    <property type="match status" value="1"/>
</dbReference>
<dbReference type="GO" id="GO:0005634">
    <property type="term" value="C:nucleus"/>
    <property type="evidence" value="ECO:0007669"/>
    <property type="project" value="TreeGrafter"/>
</dbReference>
<feature type="domain" description="JmjN" evidence="1">
    <location>
        <begin position="16"/>
        <end position="57"/>
    </location>
</feature>
<dbReference type="Pfam" id="PF02375">
    <property type="entry name" value="JmjN"/>
    <property type="match status" value="1"/>
</dbReference>
<evidence type="ECO:0000313" key="3">
    <source>
        <dbReference type="EMBL" id="ORX93354.1"/>
    </source>
</evidence>
<gene>
    <name evidence="3" type="ORF">K493DRAFT_223473</name>
</gene>
<feature type="domain" description="JmjC" evidence="2">
    <location>
        <begin position="193"/>
        <end position="355"/>
    </location>
</feature>
<evidence type="ECO:0000259" key="1">
    <source>
        <dbReference type="PROSITE" id="PS51183"/>
    </source>
</evidence>
<evidence type="ECO:0000313" key="4">
    <source>
        <dbReference type="Proteomes" id="UP000193498"/>
    </source>
</evidence>
<dbReference type="InterPro" id="IPR003347">
    <property type="entry name" value="JmjC_dom"/>
</dbReference>
<dbReference type="SUPFAM" id="SSF51197">
    <property type="entry name" value="Clavaminate synthase-like"/>
    <property type="match status" value="1"/>
</dbReference>
<dbReference type="PANTHER" id="PTHR10694">
    <property type="entry name" value="LYSINE-SPECIFIC DEMETHYLASE"/>
    <property type="match status" value="1"/>
</dbReference>
<dbReference type="Proteomes" id="UP000193498">
    <property type="component" value="Unassembled WGS sequence"/>
</dbReference>
<dbReference type="STRING" id="1314790.A0A1Y1Y6Z3"/>
<dbReference type="GO" id="GO:0051864">
    <property type="term" value="F:histone H3K36 demethylase activity"/>
    <property type="evidence" value="ECO:0007669"/>
    <property type="project" value="TreeGrafter"/>
</dbReference>
<name>A0A1Y1Y6Z3_9FUNG</name>
<dbReference type="EMBL" id="MCFE01000238">
    <property type="protein sequence ID" value="ORX93354.1"/>
    <property type="molecule type" value="Genomic_DNA"/>
</dbReference>
<dbReference type="GO" id="GO:0000785">
    <property type="term" value="C:chromatin"/>
    <property type="evidence" value="ECO:0007669"/>
    <property type="project" value="TreeGrafter"/>
</dbReference>
<dbReference type="OrthoDB" id="9547406at2759"/>
<dbReference type="InterPro" id="IPR003349">
    <property type="entry name" value="JmjN"/>
</dbReference>
<proteinExistence type="predicted"/>
<protein>
    <submittedName>
        <fullName evidence="3">JmjC-domain-containing protein</fullName>
    </submittedName>
</protein>
<dbReference type="Gene3D" id="2.60.120.650">
    <property type="entry name" value="Cupin"/>
    <property type="match status" value="1"/>
</dbReference>
<comment type="caution">
    <text evidence="3">The sequence shown here is derived from an EMBL/GenBank/DDBJ whole genome shotgun (WGS) entry which is preliminary data.</text>
</comment>
<sequence length="436" mass="50417">MDRDIYPDHYYDEGKIPVFCPTMEQFQDFKKFVEATYSYGKQAGIIKIIPPTEWLQSLPNLSAKLENVTIKHPIVQHILGNSGFYTQTNIEKRKKYSVKEFRHLSSTPEYCPPYNRKASATTRISPKRRRSVTAKTSLKRRVSKQAIPEFGEEEFTAPEYTPDFCRELERNYWRNVTYNPPLYGADMPGILFDETTTTWHLGHLDNILNEINVSLPGVNSPYLYFGMWKATFPWHVEDMDLYSINFIHFGAPKQWYAIPPPQHERFERVAQGFFSHEYKKCSQFLRHKTFHISPTILAHHSIPVYKCVQKEGEFIITFPHGYHSGYNLGYNCAESVNFALENWVEIGKKAKPCKCISDAVTIDVASIFDKKAADNEIKQITPQETFQNLPTDALKGWSVFVQPRTEPGIDNQGKLPVLKLVKRSPSRQVNSMHGDF</sequence>
<dbReference type="GO" id="GO:0032454">
    <property type="term" value="F:histone H3K9 demethylase activity"/>
    <property type="evidence" value="ECO:0007669"/>
    <property type="project" value="TreeGrafter"/>
</dbReference>
<organism evidence="3 4">
    <name type="scientific">Basidiobolus meristosporus CBS 931.73</name>
    <dbReference type="NCBI Taxonomy" id="1314790"/>
    <lineage>
        <taxon>Eukaryota</taxon>
        <taxon>Fungi</taxon>
        <taxon>Fungi incertae sedis</taxon>
        <taxon>Zoopagomycota</taxon>
        <taxon>Entomophthoromycotina</taxon>
        <taxon>Basidiobolomycetes</taxon>
        <taxon>Basidiobolales</taxon>
        <taxon>Basidiobolaceae</taxon>
        <taxon>Basidiobolus</taxon>
    </lineage>
</organism>
<dbReference type="PROSITE" id="PS51184">
    <property type="entry name" value="JMJC"/>
    <property type="match status" value="1"/>
</dbReference>
<keyword evidence="4" id="KW-1185">Reference proteome</keyword>
<dbReference type="AlphaFoldDB" id="A0A1Y1Y6Z3"/>
<dbReference type="GO" id="GO:0010468">
    <property type="term" value="P:regulation of gene expression"/>
    <property type="evidence" value="ECO:0007669"/>
    <property type="project" value="TreeGrafter"/>
</dbReference>
<accession>A0A1Y1Y6Z3</accession>
<dbReference type="PROSITE" id="PS51183">
    <property type="entry name" value="JMJN"/>
    <property type="match status" value="1"/>
</dbReference>
<dbReference type="SMART" id="SM00545">
    <property type="entry name" value="JmjN"/>
    <property type="match status" value="1"/>
</dbReference>
<evidence type="ECO:0000259" key="2">
    <source>
        <dbReference type="PROSITE" id="PS51184"/>
    </source>
</evidence>
<dbReference type="InParanoid" id="A0A1Y1Y6Z3"/>
<reference evidence="3 4" key="1">
    <citation type="submission" date="2016-07" db="EMBL/GenBank/DDBJ databases">
        <title>Pervasive Adenine N6-methylation of Active Genes in Fungi.</title>
        <authorList>
            <consortium name="DOE Joint Genome Institute"/>
            <person name="Mondo S.J."/>
            <person name="Dannebaum R.O."/>
            <person name="Kuo R.C."/>
            <person name="Labutti K."/>
            <person name="Haridas S."/>
            <person name="Kuo A."/>
            <person name="Salamov A."/>
            <person name="Ahrendt S.R."/>
            <person name="Lipzen A."/>
            <person name="Sullivan W."/>
            <person name="Andreopoulos W.B."/>
            <person name="Clum A."/>
            <person name="Lindquist E."/>
            <person name="Daum C."/>
            <person name="Ramamoorthy G.K."/>
            <person name="Gryganskyi A."/>
            <person name="Culley D."/>
            <person name="Magnuson J.K."/>
            <person name="James T.Y."/>
            <person name="O'Malley M.A."/>
            <person name="Stajich J.E."/>
            <person name="Spatafora J.W."/>
            <person name="Visel A."/>
            <person name="Grigoriev I.V."/>
        </authorList>
    </citation>
    <scope>NUCLEOTIDE SEQUENCE [LARGE SCALE GENOMIC DNA]</scope>
    <source>
        <strain evidence="3 4">CBS 931.73</strain>
    </source>
</reference>
<dbReference type="SMART" id="SM00558">
    <property type="entry name" value="JmjC"/>
    <property type="match status" value="1"/>
</dbReference>
<dbReference type="PANTHER" id="PTHR10694:SF7">
    <property type="entry name" value="[HISTONE H3]-TRIMETHYL-L-LYSINE(9) DEMETHYLASE"/>
    <property type="match status" value="1"/>
</dbReference>